<reference evidence="3" key="1">
    <citation type="journal article" date="2010" name="Nature">
        <title>The Amphimedon queenslandica genome and the evolution of animal complexity.</title>
        <authorList>
            <person name="Srivastava M."/>
            <person name="Simakov O."/>
            <person name="Chapman J."/>
            <person name="Fahey B."/>
            <person name="Gauthier M.E."/>
            <person name="Mitros T."/>
            <person name="Richards G.S."/>
            <person name="Conaco C."/>
            <person name="Dacre M."/>
            <person name="Hellsten U."/>
            <person name="Larroux C."/>
            <person name="Putnam N.H."/>
            <person name="Stanke M."/>
            <person name="Adamska M."/>
            <person name="Darling A."/>
            <person name="Degnan S.M."/>
            <person name="Oakley T.H."/>
            <person name="Plachetzki D.C."/>
            <person name="Zhai Y."/>
            <person name="Adamski M."/>
            <person name="Calcino A."/>
            <person name="Cummins S.F."/>
            <person name="Goodstein D.M."/>
            <person name="Harris C."/>
            <person name="Jackson D.J."/>
            <person name="Leys S.P."/>
            <person name="Shu S."/>
            <person name="Woodcroft B.J."/>
            <person name="Vervoort M."/>
            <person name="Kosik K.S."/>
            <person name="Manning G."/>
            <person name="Degnan B.M."/>
            <person name="Rokhsar D.S."/>
        </authorList>
    </citation>
    <scope>NUCLEOTIDE SEQUENCE [LARGE SCALE GENOMIC DNA]</scope>
</reference>
<dbReference type="KEGG" id="aqu:105314243"/>
<dbReference type="RefSeq" id="XP_011406601.1">
    <property type="nucleotide sequence ID" value="XM_011408299.1"/>
</dbReference>
<reference evidence="2" key="2">
    <citation type="submission" date="2024-06" db="UniProtKB">
        <authorList>
            <consortium name="EnsemblMetazoa"/>
        </authorList>
    </citation>
    <scope>IDENTIFICATION</scope>
</reference>
<protein>
    <submittedName>
        <fullName evidence="2">Uncharacterized protein</fullName>
    </submittedName>
</protein>
<dbReference type="GeneID" id="105314243"/>
<accession>A0AAN0IPR0</accession>
<name>A0AAN0IPR0_AMPQE</name>
<dbReference type="EnsemblMetazoa" id="XM_011408299.1">
    <property type="protein sequence ID" value="XP_011406601.1"/>
    <property type="gene ID" value="LOC105314243"/>
</dbReference>
<dbReference type="AlphaFoldDB" id="A0AAN0IPR0"/>
<dbReference type="Proteomes" id="UP000007879">
    <property type="component" value="Unassembled WGS sequence"/>
</dbReference>
<organism evidence="2 3">
    <name type="scientific">Amphimedon queenslandica</name>
    <name type="common">Sponge</name>
    <dbReference type="NCBI Taxonomy" id="400682"/>
    <lineage>
        <taxon>Eukaryota</taxon>
        <taxon>Metazoa</taxon>
        <taxon>Porifera</taxon>
        <taxon>Demospongiae</taxon>
        <taxon>Heteroscleromorpha</taxon>
        <taxon>Haplosclerida</taxon>
        <taxon>Niphatidae</taxon>
        <taxon>Amphimedon</taxon>
    </lineage>
</organism>
<evidence type="ECO:0000313" key="2">
    <source>
        <dbReference type="EnsemblMetazoa" id="XP_011406601.1"/>
    </source>
</evidence>
<keyword evidence="3" id="KW-1185">Reference proteome</keyword>
<evidence type="ECO:0000256" key="1">
    <source>
        <dbReference type="SAM" id="MobiDB-lite"/>
    </source>
</evidence>
<sequence>MHDAGDEHIVYPPPPPAGDGRPPPPPPPPSPLPPPPTALPILVPIAGATPHPLDGGLPVLPPGMAPVLHSAPGLPLLQQQRLQIIAQLRAVNRQIVSLYYIVPNIKYICDTAPTSSTKERW</sequence>
<evidence type="ECO:0000313" key="3">
    <source>
        <dbReference type="Proteomes" id="UP000007879"/>
    </source>
</evidence>
<feature type="region of interest" description="Disordered" evidence="1">
    <location>
        <begin position="1"/>
        <end position="40"/>
    </location>
</feature>
<feature type="compositionally biased region" description="Pro residues" evidence="1">
    <location>
        <begin position="11"/>
        <end position="38"/>
    </location>
</feature>
<proteinExistence type="predicted"/>